<keyword evidence="2" id="KW-0812">Transmembrane</keyword>
<accession>A0A8E0WSU2</accession>
<reference evidence="3 4" key="1">
    <citation type="submission" date="2014-05" db="EMBL/GenBank/DDBJ databases">
        <title>Genome Announcement of Sphingobium lucknowense F2.</title>
        <authorList>
            <person name="Lal R."/>
            <person name="Negi V."/>
            <person name="Lata P."/>
            <person name="Sangwan N."/>
            <person name="Gupta S.K."/>
            <person name="Rao D.L.N."/>
            <person name="Das S."/>
        </authorList>
    </citation>
    <scope>NUCLEOTIDE SEQUENCE [LARGE SCALE GENOMIC DNA]</scope>
    <source>
        <strain evidence="3 4">F2</strain>
    </source>
</reference>
<dbReference type="EMBL" id="JANF02000048">
    <property type="protein sequence ID" value="KER36661.1"/>
    <property type="molecule type" value="Genomic_DNA"/>
</dbReference>
<evidence type="ECO:0000256" key="1">
    <source>
        <dbReference type="SAM" id="Coils"/>
    </source>
</evidence>
<evidence type="ECO:0000313" key="3">
    <source>
        <dbReference type="EMBL" id="KER36661.1"/>
    </source>
</evidence>
<keyword evidence="2" id="KW-1133">Transmembrane helix</keyword>
<evidence type="ECO:0008006" key="5">
    <source>
        <dbReference type="Google" id="ProtNLM"/>
    </source>
</evidence>
<keyword evidence="2" id="KW-0472">Membrane</keyword>
<feature type="coiled-coil region" evidence="1">
    <location>
        <begin position="213"/>
        <end position="282"/>
    </location>
</feature>
<proteinExistence type="predicted"/>
<name>A0A8E0WSU2_9SPHN</name>
<dbReference type="Proteomes" id="UP000028135">
    <property type="component" value="Unassembled WGS sequence"/>
</dbReference>
<dbReference type="RefSeq" id="WP_020820899.1">
    <property type="nucleotide sequence ID" value="NZ_JANF02000048.1"/>
</dbReference>
<evidence type="ECO:0000256" key="2">
    <source>
        <dbReference type="SAM" id="Phobius"/>
    </source>
</evidence>
<feature type="transmembrane region" description="Helical" evidence="2">
    <location>
        <begin position="112"/>
        <end position="134"/>
    </location>
</feature>
<comment type="caution">
    <text evidence="3">The sequence shown here is derived from an EMBL/GenBank/DDBJ whole genome shotgun (WGS) entry which is preliminary data.</text>
</comment>
<organism evidence="3 4">
    <name type="scientific">Sphingobium indicum F2</name>
    <dbReference type="NCBI Taxonomy" id="1450518"/>
    <lineage>
        <taxon>Bacteria</taxon>
        <taxon>Pseudomonadati</taxon>
        <taxon>Pseudomonadota</taxon>
        <taxon>Alphaproteobacteria</taxon>
        <taxon>Sphingomonadales</taxon>
        <taxon>Sphingomonadaceae</taxon>
        <taxon>Sphingobium</taxon>
    </lineage>
</organism>
<gene>
    <name evidence="3" type="ORF">AL00_09305</name>
</gene>
<evidence type="ECO:0000313" key="4">
    <source>
        <dbReference type="Proteomes" id="UP000028135"/>
    </source>
</evidence>
<protein>
    <recommendedName>
        <fullName evidence="5">Bacteriophage tail tape measure N-terminal domain-containing protein</fullName>
    </recommendedName>
</protein>
<sequence>MAGGVPAGTLSIEIVAEIAKLQEDMRKVQKSVGDMATGVGKSTRAANDNIASIGAKKAGIQQLSAQFSDLGVQITSAAGSSNVLKGVLNAFAMQGPQIVAAISMMRGSATGFMAFLAGPWGAAIMAAVSVLGILGAQFLSSGDDAEKGAKKVDIYTAALNRMMNAMGRATAADIGFNKVRLAQLQGWRDNPDADPMASRGGTRADMLSRALRRRDLDEQISNLQATIAGTEKAVAAQKRLDDLQKQDAASLKDAAAARRAHNKELREAEKAARDAAREYEKLVKWISDARAEAQGGVGKLANDMIERQREWGKDWETWNDADLRARKEKAALQEAEREGARQILDIYLQQLDAISQMGGMFRTIAGLLHGIATGDFSRVTGPIGALLSMPVGVTVDRDGRMVAKTIGDELKDVFGKDSEFFKGLSSVLADAGTGNLAAGMFGLNKSATAELGSSIGGAIGGKVGEKFLTKGLGDFAGPLGSIAGGLIGGVVGGLFKKVKWGAVDLSADGVSASRGNSGTAEKAAVSVGENFMSSLNQIAEAFGGDIGDFGRITIGQRHGDWRVNTGGTSLKKKKGATDFDDDVEGAIAFALQTAIERGAITGIRASTQKLLQATGDLQTKLSKALSFEGVFSDLRARLDPTAYALEQLTKKFDGLREIFAEAGATTEEYAQLEQLLALQRKDIMEEASQKVIDDLANQSAQESRFLELIGRDQDALALSRLRELAAMKGSLRPMQAMIYQLEDARGVIEKFGPLAANLRAFRDELLGGTSDSLAFVTSKFRATASSARSGDADALAALQSDATAFLDAARANAASELEYRRALGEVLAATDGGIFAAESQVEYAQMQIDAIAANTNVLSGLKAELAVYQQRLVEQGEWVQRQFRRWDSEGIRIQNDSTTPIFTEAA</sequence>
<keyword evidence="1" id="KW-0175">Coiled coil</keyword>
<dbReference type="AlphaFoldDB" id="A0A8E0WSU2"/>